<sequence>MQSSLKKSLYLGLAALSFVSVAAVSTTASAKSYAKAGAYTSLEKTDATTRNVEATGTNALYTKPGTVKGAKVVASKATMAKLAASKKSADYFRAYGQKTTDRGSVYYRVVTMDGKYRGYVYGGKSATAFAGGIKSANTTTEATLPTATKGYYLKDSKTNTLWTAPKYTQYKASKVSLYGAKASDTFTVSKAATKTREGSLYYYVTDDNNSSVAGWVYAKGLTTDAQTTFDETTQVQVLVKATDGTTLKTFSYNAGQTSKGAAVADTVLFDSATDPKNLSDGLEAAATKALTGTGYSVAKGDTVNMTANVKTGDTITLYATKGQEAITKVTAMRYDSNATSSKSTAFLTTTTPVAATAYYTVSMPSVTTAFSGTNGAAYTAADVEANVKANKAQTLSSGTIYLPAGTPADADATVLAGASLTNTDVANPTNTVAYHVVYTLKNGVAGTYGNADGAQALYTGTLVQGAAATTTPDAGNSWGNGAASVVAPS</sequence>
<protein>
    <submittedName>
        <fullName evidence="2">S-layer protein</fullName>
    </submittedName>
</protein>
<feature type="chain" id="PRO_5045929514" evidence="1">
    <location>
        <begin position="23"/>
        <end position="489"/>
    </location>
</feature>
<evidence type="ECO:0000256" key="1">
    <source>
        <dbReference type="SAM" id="SignalP"/>
    </source>
</evidence>
<gene>
    <name evidence="2" type="ORF">ACFQ44_04545</name>
</gene>
<reference evidence="3" key="1">
    <citation type="journal article" date="2019" name="Int. J. Syst. Evol. Microbiol.">
        <title>The Global Catalogue of Microorganisms (GCM) 10K type strain sequencing project: providing services to taxonomists for standard genome sequencing and annotation.</title>
        <authorList>
            <consortium name="The Broad Institute Genomics Platform"/>
            <consortium name="The Broad Institute Genome Sequencing Center for Infectious Disease"/>
            <person name="Wu L."/>
            <person name="Ma J."/>
        </authorList>
    </citation>
    <scope>NUCLEOTIDE SEQUENCE [LARGE SCALE GENOMIC DNA]</scope>
    <source>
        <strain evidence="3">CCM 8979</strain>
    </source>
</reference>
<keyword evidence="3" id="KW-1185">Reference proteome</keyword>
<organism evidence="2 3">
    <name type="scientific">Levilactobacillus lanxiensis</name>
    <dbReference type="NCBI Taxonomy" id="2799568"/>
    <lineage>
        <taxon>Bacteria</taxon>
        <taxon>Bacillati</taxon>
        <taxon>Bacillota</taxon>
        <taxon>Bacilli</taxon>
        <taxon>Lactobacillales</taxon>
        <taxon>Lactobacillaceae</taxon>
        <taxon>Levilactobacillus</taxon>
    </lineage>
</organism>
<evidence type="ECO:0000313" key="2">
    <source>
        <dbReference type="EMBL" id="MFD1454956.1"/>
    </source>
</evidence>
<dbReference type="RefSeq" id="WP_203644166.1">
    <property type="nucleotide sequence ID" value="NZ_BOLN01000003.1"/>
</dbReference>
<name>A0ABW4D2F1_9LACO</name>
<proteinExistence type="predicted"/>
<feature type="signal peptide" evidence="1">
    <location>
        <begin position="1"/>
        <end position="22"/>
    </location>
</feature>
<dbReference type="EMBL" id="JBHTOD010000003">
    <property type="protein sequence ID" value="MFD1454956.1"/>
    <property type="molecule type" value="Genomic_DNA"/>
</dbReference>
<comment type="caution">
    <text evidence="2">The sequence shown here is derived from an EMBL/GenBank/DDBJ whole genome shotgun (WGS) entry which is preliminary data.</text>
</comment>
<evidence type="ECO:0000313" key="3">
    <source>
        <dbReference type="Proteomes" id="UP001597189"/>
    </source>
</evidence>
<dbReference type="Proteomes" id="UP001597189">
    <property type="component" value="Unassembled WGS sequence"/>
</dbReference>
<keyword evidence="1" id="KW-0732">Signal</keyword>
<accession>A0ABW4D2F1</accession>